<feature type="binding site" evidence="2">
    <location>
        <position position="355"/>
    </location>
    <ligand>
        <name>Mn(2+)</name>
        <dbReference type="ChEBI" id="CHEBI:29035"/>
        <label>2</label>
    </ligand>
</feature>
<dbReference type="PANTHER" id="PTHR11014">
    <property type="entry name" value="PEPTIDASE M20 FAMILY MEMBER"/>
    <property type="match status" value="1"/>
</dbReference>
<gene>
    <name evidence="4" type="ORF">BFG52_10660</name>
</gene>
<dbReference type="PANTHER" id="PTHR11014:SF63">
    <property type="entry name" value="METALLOPEPTIDASE, PUTATIVE (AFU_ORTHOLOGUE AFUA_6G09600)-RELATED"/>
    <property type="match status" value="1"/>
</dbReference>
<dbReference type="NCBIfam" id="TIGR01891">
    <property type="entry name" value="amidohydrolases"/>
    <property type="match status" value="1"/>
</dbReference>
<dbReference type="Pfam" id="PF07687">
    <property type="entry name" value="M20_dimer"/>
    <property type="match status" value="1"/>
</dbReference>
<evidence type="ECO:0000256" key="2">
    <source>
        <dbReference type="PIRSR" id="PIRSR005962-1"/>
    </source>
</evidence>
<dbReference type="InterPro" id="IPR036264">
    <property type="entry name" value="Bact_exopeptidase_dim_dom"/>
</dbReference>
<accession>A0A1B2M169</accession>
<dbReference type="Gene3D" id="3.40.630.10">
    <property type="entry name" value="Zn peptidases"/>
    <property type="match status" value="1"/>
</dbReference>
<feature type="binding site" evidence="2">
    <location>
        <position position="98"/>
    </location>
    <ligand>
        <name>Mn(2+)</name>
        <dbReference type="ChEBI" id="CHEBI:29035"/>
        <label>2</label>
    </ligand>
</feature>
<keyword evidence="2" id="KW-0479">Metal-binding</keyword>
<dbReference type="PIRSF" id="PIRSF005962">
    <property type="entry name" value="Pept_M20D_amidohydro"/>
    <property type="match status" value="1"/>
</dbReference>
<keyword evidence="1 4" id="KW-0378">Hydrolase</keyword>
<feature type="binding site" evidence="2">
    <location>
        <position position="96"/>
    </location>
    <ligand>
        <name>Mn(2+)</name>
        <dbReference type="ChEBI" id="CHEBI:29035"/>
        <label>2</label>
    </ligand>
</feature>
<reference evidence="4 5" key="1">
    <citation type="submission" date="2016-08" db="EMBL/GenBank/DDBJ databases">
        <authorList>
            <person name="Seilhamer J.J."/>
        </authorList>
    </citation>
    <scope>NUCLEOTIDE SEQUENCE [LARGE SCALE GENOMIC DNA]</scope>
    <source>
        <strain evidence="4 5">BRTC-1</strain>
    </source>
</reference>
<feature type="binding site" evidence="2">
    <location>
        <position position="157"/>
    </location>
    <ligand>
        <name>Mn(2+)</name>
        <dbReference type="ChEBI" id="CHEBI:29035"/>
        <label>2</label>
    </ligand>
</feature>
<comment type="cofactor">
    <cofactor evidence="2">
        <name>Mn(2+)</name>
        <dbReference type="ChEBI" id="CHEBI:29035"/>
    </cofactor>
    <text evidence="2">The Mn(2+) ion enhances activity.</text>
</comment>
<evidence type="ECO:0000313" key="5">
    <source>
        <dbReference type="Proteomes" id="UP000093391"/>
    </source>
</evidence>
<organism evidence="4 5">
    <name type="scientific">Acinetobacter larvae</name>
    <dbReference type="NCBI Taxonomy" id="1789224"/>
    <lineage>
        <taxon>Bacteria</taxon>
        <taxon>Pseudomonadati</taxon>
        <taxon>Pseudomonadota</taxon>
        <taxon>Gammaproteobacteria</taxon>
        <taxon>Moraxellales</taxon>
        <taxon>Moraxellaceae</taxon>
        <taxon>Acinetobacter</taxon>
    </lineage>
</organism>
<dbReference type="Gene3D" id="3.30.70.360">
    <property type="match status" value="1"/>
</dbReference>
<dbReference type="GO" id="GO:0016787">
    <property type="term" value="F:hydrolase activity"/>
    <property type="evidence" value="ECO:0007669"/>
    <property type="project" value="UniProtKB-KW"/>
</dbReference>
<dbReference type="Proteomes" id="UP000093391">
    <property type="component" value="Chromosome"/>
</dbReference>
<dbReference type="InterPro" id="IPR011650">
    <property type="entry name" value="Peptidase_M20_dimer"/>
</dbReference>
<evidence type="ECO:0000259" key="3">
    <source>
        <dbReference type="Pfam" id="PF07687"/>
    </source>
</evidence>
<protein>
    <submittedName>
        <fullName evidence="4">Amidohydrolase</fullName>
    </submittedName>
</protein>
<dbReference type="STRING" id="1789224.BFG52_10660"/>
<evidence type="ECO:0000313" key="4">
    <source>
        <dbReference type="EMBL" id="AOA58763.1"/>
    </source>
</evidence>
<dbReference type="InterPro" id="IPR017439">
    <property type="entry name" value="Amidohydrolase"/>
</dbReference>
<feature type="domain" description="Peptidase M20 dimerisation" evidence="3">
    <location>
        <begin position="181"/>
        <end position="272"/>
    </location>
</feature>
<dbReference type="OrthoDB" id="9777385at2"/>
<dbReference type="SUPFAM" id="SSF55031">
    <property type="entry name" value="Bacterial exopeptidase dimerisation domain"/>
    <property type="match status" value="1"/>
</dbReference>
<keyword evidence="2" id="KW-0464">Manganese</keyword>
<dbReference type="SUPFAM" id="SSF53187">
    <property type="entry name" value="Zn-dependent exopeptidases"/>
    <property type="match status" value="1"/>
</dbReference>
<dbReference type="Pfam" id="PF01546">
    <property type="entry name" value="Peptidase_M20"/>
    <property type="match status" value="1"/>
</dbReference>
<sequence>MNSQFLQKFIEIRHHLHQYPELGEQTENTATLIADTLDDLGYQVHRYVGGQGVVAVMQRGQSPKRLGIRADMDALPIEEQNNLPYSSRHKGRMHACGHDGHTAILLAAAEWIAAQEDWEGTLNLIFQPAEETLTGAKKMLEDGLFERFPCDAVFALHNMPGIALGTVVVQEGAVMAASQHVVCRIRGVGGHGAMPELTQDPIMALSALIDALQTIKSRNLAVDDDAAISIGSIHCGTVYNIIPHDIELQISIRTNQEAVLQKINTRLQQIIAGIEISYAVKISMTQNNLVPATVNSAAESQFLAEHLQQGAGVDVKRQYKKLMGSEDFAWMLQELPGCYFFLGNGEGEHHGCSIHNARYDFNDDNILIGAQCWKTLVSAYLAPV</sequence>
<dbReference type="EMBL" id="CP016895">
    <property type="protein sequence ID" value="AOA58763.1"/>
    <property type="molecule type" value="Genomic_DNA"/>
</dbReference>
<name>A0A1B2M169_9GAMM</name>
<dbReference type="GO" id="GO:0046872">
    <property type="term" value="F:metal ion binding"/>
    <property type="evidence" value="ECO:0007669"/>
    <property type="project" value="UniProtKB-KW"/>
</dbReference>
<dbReference type="InterPro" id="IPR002933">
    <property type="entry name" value="Peptidase_M20"/>
</dbReference>
<dbReference type="KEGG" id="ala:BFG52_10660"/>
<dbReference type="RefSeq" id="WP_067555836.1">
    <property type="nucleotide sequence ID" value="NZ_CP016895.1"/>
</dbReference>
<proteinExistence type="predicted"/>
<evidence type="ECO:0000256" key="1">
    <source>
        <dbReference type="ARBA" id="ARBA00022801"/>
    </source>
</evidence>
<feature type="binding site" evidence="2">
    <location>
        <position position="131"/>
    </location>
    <ligand>
        <name>Mn(2+)</name>
        <dbReference type="ChEBI" id="CHEBI:29035"/>
        <label>2</label>
    </ligand>
</feature>
<keyword evidence="5" id="KW-1185">Reference proteome</keyword>
<dbReference type="AlphaFoldDB" id="A0A1B2M169"/>